<gene>
    <name evidence="2" type="ORF">PHPALM_30819</name>
</gene>
<organism evidence="2 3">
    <name type="scientific">Phytophthora palmivora</name>
    <dbReference type="NCBI Taxonomy" id="4796"/>
    <lineage>
        <taxon>Eukaryota</taxon>
        <taxon>Sar</taxon>
        <taxon>Stramenopiles</taxon>
        <taxon>Oomycota</taxon>
        <taxon>Peronosporomycetes</taxon>
        <taxon>Peronosporales</taxon>
        <taxon>Peronosporaceae</taxon>
        <taxon>Phytophthora</taxon>
    </lineage>
</organism>
<dbReference type="AlphaFoldDB" id="A0A2P4X465"/>
<evidence type="ECO:0000259" key="1">
    <source>
        <dbReference type="PROSITE" id="PS50013"/>
    </source>
</evidence>
<dbReference type="Proteomes" id="UP000237271">
    <property type="component" value="Unassembled WGS sequence"/>
</dbReference>
<keyword evidence="3" id="KW-1185">Reference proteome</keyword>
<dbReference type="SUPFAM" id="SSF54160">
    <property type="entry name" value="Chromo domain-like"/>
    <property type="match status" value="1"/>
</dbReference>
<dbReference type="InterPro" id="IPR000953">
    <property type="entry name" value="Chromo/chromo_shadow_dom"/>
</dbReference>
<sequence>MGLGYKRDIRDWTIFLPLPRASINHTPLSSLGNKAPVEGFCALPLPSFLEFCVDAEQKNVIELTKQPGLIEHKIRKMREDVLLVHRVVEIKRDQQTQRNREGQKYPRKANFSVGDYVLRSRVDKKHQDKLLVTWIGSHQIVRADVHSFVARHLVTGVETDVHASKLKIVLAVSKLSEHRWCSAKKSYEMLVSWKGLEPIEDSWEPL</sequence>
<dbReference type="OrthoDB" id="125416at2759"/>
<dbReference type="PROSITE" id="PS50013">
    <property type="entry name" value="CHROMO_2"/>
    <property type="match status" value="1"/>
</dbReference>
<reference evidence="2 3" key="1">
    <citation type="journal article" date="2017" name="Genome Biol. Evol.">
        <title>Phytophthora megakarya and P. palmivora, closely related causal agents of cacao black pod rot, underwent increases in genome sizes and gene numbers by different mechanisms.</title>
        <authorList>
            <person name="Ali S.S."/>
            <person name="Shao J."/>
            <person name="Lary D.J."/>
            <person name="Kronmiller B."/>
            <person name="Shen D."/>
            <person name="Strem M.D."/>
            <person name="Amoako-Attah I."/>
            <person name="Akrofi A.Y."/>
            <person name="Begoude B.A."/>
            <person name="Ten Hoopen G.M."/>
            <person name="Coulibaly K."/>
            <person name="Kebe B.I."/>
            <person name="Melnick R.L."/>
            <person name="Guiltinan M.J."/>
            <person name="Tyler B.M."/>
            <person name="Meinhardt L.W."/>
            <person name="Bailey B.A."/>
        </authorList>
    </citation>
    <scope>NUCLEOTIDE SEQUENCE [LARGE SCALE GENOMIC DNA]</scope>
    <source>
        <strain evidence="3">sbr112.9</strain>
    </source>
</reference>
<dbReference type="EMBL" id="NCKW01016892">
    <property type="protein sequence ID" value="POM60330.1"/>
    <property type="molecule type" value="Genomic_DNA"/>
</dbReference>
<dbReference type="InterPro" id="IPR016197">
    <property type="entry name" value="Chromo-like_dom_sf"/>
</dbReference>
<evidence type="ECO:0000313" key="3">
    <source>
        <dbReference type="Proteomes" id="UP000237271"/>
    </source>
</evidence>
<proteinExistence type="predicted"/>
<protein>
    <recommendedName>
        <fullName evidence="1">Chromo domain-containing protein</fullName>
    </recommendedName>
</protein>
<feature type="domain" description="Chromo" evidence="1">
    <location>
        <begin position="170"/>
        <end position="206"/>
    </location>
</feature>
<accession>A0A2P4X465</accession>
<comment type="caution">
    <text evidence="2">The sequence shown here is derived from an EMBL/GenBank/DDBJ whole genome shotgun (WGS) entry which is preliminary data.</text>
</comment>
<name>A0A2P4X465_9STRA</name>
<evidence type="ECO:0000313" key="2">
    <source>
        <dbReference type="EMBL" id="POM60330.1"/>
    </source>
</evidence>